<evidence type="ECO:0000256" key="2">
    <source>
        <dbReference type="ARBA" id="ARBA00023125"/>
    </source>
</evidence>
<evidence type="ECO:0000313" key="6">
    <source>
        <dbReference type="EMBL" id="SFD97418.1"/>
    </source>
</evidence>
<evidence type="ECO:0000313" key="7">
    <source>
        <dbReference type="Proteomes" id="UP000198598"/>
    </source>
</evidence>
<dbReference type="Proteomes" id="UP000198598">
    <property type="component" value="Unassembled WGS sequence"/>
</dbReference>
<dbReference type="AlphaFoldDB" id="A0A1I1WSQ8"/>
<dbReference type="PANTHER" id="PTHR40661:SF3">
    <property type="entry name" value="FELS-1 PROPHAGE TRANSCRIPTIONAL REGULATOR"/>
    <property type="match status" value="1"/>
</dbReference>
<keyword evidence="2" id="KW-0238">DNA-binding</keyword>
<keyword evidence="4" id="KW-0812">Transmembrane</keyword>
<reference evidence="6 7" key="1">
    <citation type="submission" date="2016-10" db="EMBL/GenBank/DDBJ databases">
        <authorList>
            <person name="de Groot N.N."/>
        </authorList>
    </citation>
    <scope>NUCLEOTIDE SEQUENCE [LARGE SCALE GENOMIC DNA]</scope>
    <source>
        <strain evidence="6 7">DSM 26130</strain>
    </source>
</reference>
<dbReference type="PROSITE" id="PS50943">
    <property type="entry name" value="HTH_CROC1"/>
    <property type="match status" value="1"/>
</dbReference>
<name>A0A1I1WSQ8_9BACT</name>
<proteinExistence type="predicted"/>
<dbReference type="PANTHER" id="PTHR40661">
    <property type="match status" value="1"/>
</dbReference>
<dbReference type="Gene3D" id="1.10.260.40">
    <property type="entry name" value="lambda repressor-like DNA-binding domains"/>
    <property type="match status" value="1"/>
</dbReference>
<dbReference type="Pfam" id="PF00717">
    <property type="entry name" value="Peptidase_S24"/>
    <property type="match status" value="1"/>
</dbReference>
<sequence>MFVVIQAQYILLVLYILILYHVVVEKCSNKLDDTVTIQDRLKQVFDSLGITIYQIAKELGENPSKFYNILNGRAKPSYDTIMSLLACYPQISADYLIRGILPVLNSPEANAKMMASDDDTIEVPFVPVRFYATFVESYSEGGNTTDAETFRVRKPVLKGHKQAVVLEISGNSMSPQLAHGAKVLAVPVSENNWEYQSGGVYAVMYRDYFVVKRIRDNELLTRKYLTLHSDNPNGGNVTVPLQDIRGLWKIVSIVEAPVE</sequence>
<keyword evidence="7" id="KW-1185">Reference proteome</keyword>
<evidence type="ECO:0000256" key="3">
    <source>
        <dbReference type="ARBA" id="ARBA00023163"/>
    </source>
</evidence>
<dbReference type="EMBL" id="FOLQ01000009">
    <property type="protein sequence ID" value="SFD97418.1"/>
    <property type="molecule type" value="Genomic_DNA"/>
</dbReference>
<evidence type="ECO:0000256" key="1">
    <source>
        <dbReference type="ARBA" id="ARBA00023015"/>
    </source>
</evidence>
<dbReference type="CDD" id="cd00093">
    <property type="entry name" value="HTH_XRE"/>
    <property type="match status" value="1"/>
</dbReference>
<feature type="domain" description="HTH cro/C1-type" evidence="5">
    <location>
        <begin position="41"/>
        <end position="96"/>
    </location>
</feature>
<keyword evidence="3" id="KW-0804">Transcription</keyword>
<evidence type="ECO:0000256" key="4">
    <source>
        <dbReference type="SAM" id="Phobius"/>
    </source>
</evidence>
<dbReference type="GO" id="GO:0003677">
    <property type="term" value="F:DNA binding"/>
    <property type="evidence" value="ECO:0007669"/>
    <property type="project" value="UniProtKB-KW"/>
</dbReference>
<dbReference type="SUPFAM" id="SSF47413">
    <property type="entry name" value="lambda repressor-like DNA-binding domains"/>
    <property type="match status" value="1"/>
</dbReference>
<keyword evidence="4" id="KW-1133">Transmembrane helix</keyword>
<organism evidence="6 7">
    <name type="scientific">Spirosoma endophyticum</name>
    <dbReference type="NCBI Taxonomy" id="662367"/>
    <lineage>
        <taxon>Bacteria</taxon>
        <taxon>Pseudomonadati</taxon>
        <taxon>Bacteroidota</taxon>
        <taxon>Cytophagia</taxon>
        <taxon>Cytophagales</taxon>
        <taxon>Cytophagaceae</taxon>
        <taxon>Spirosoma</taxon>
    </lineage>
</organism>
<evidence type="ECO:0000259" key="5">
    <source>
        <dbReference type="PROSITE" id="PS50943"/>
    </source>
</evidence>
<dbReference type="InterPro" id="IPR001387">
    <property type="entry name" value="Cro/C1-type_HTH"/>
</dbReference>
<keyword evidence="1" id="KW-0805">Transcription regulation</keyword>
<dbReference type="CDD" id="cd06529">
    <property type="entry name" value="S24_LexA-like"/>
    <property type="match status" value="1"/>
</dbReference>
<keyword evidence="4" id="KW-0472">Membrane</keyword>
<accession>A0A1I1WSQ8</accession>
<dbReference type="SMART" id="SM00530">
    <property type="entry name" value="HTH_XRE"/>
    <property type="match status" value="1"/>
</dbReference>
<dbReference type="InterPro" id="IPR039418">
    <property type="entry name" value="LexA-like"/>
</dbReference>
<protein>
    <submittedName>
        <fullName evidence="6">Phage repressor protein C, contains Cro/C1-type HTH and peptisase s24 domains</fullName>
    </submittedName>
</protein>
<dbReference type="STRING" id="662367.SAMN05216167_10929"/>
<dbReference type="SUPFAM" id="SSF51306">
    <property type="entry name" value="LexA/Signal peptidase"/>
    <property type="match status" value="1"/>
</dbReference>
<gene>
    <name evidence="6" type="ORF">SAMN05216167_10929</name>
</gene>
<feature type="transmembrane region" description="Helical" evidence="4">
    <location>
        <begin position="6"/>
        <end position="24"/>
    </location>
</feature>
<dbReference type="InterPro" id="IPR015927">
    <property type="entry name" value="Peptidase_S24_S26A/B/C"/>
</dbReference>
<dbReference type="Gene3D" id="2.10.109.10">
    <property type="entry name" value="Umud Fragment, subunit A"/>
    <property type="match status" value="1"/>
</dbReference>
<dbReference type="InterPro" id="IPR010982">
    <property type="entry name" value="Lambda_DNA-bd_dom_sf"/>
</dbReference>
<dbReference type="InterPro" id="IPR036286">
    <property type="entry name" value="LexA/Signal_pep-like_sf"/>
</dbReference>